<reference evidence="3" key="1">
    <citation type="journal article" date="2015" name="Nature">
        <title>Complex archaea that bridge the gap between prokaryotes and eukaryotes.</title>
        <authorList>
            <person name="Spang A."/>
            <person name="Saw J.H."/>
            <person name="Jorgensen S.L."/>
            <person name="Zaremba-Niedzwiedzka K."/>
            <person name="Martijn J."/>
            <person name="Lind A.E."/>
            <person name="van Eijk R."/>
            <person name="Schleper C."/>
            <person name="Guy L."/>
            <person name="Ettema T.J."/>
        </authorList>
    </citation>
    <scope>NUCLEOTIDE SEQUENCE</scope>
</reference>
<sequence>MDNTKNIPYSILELATLPKYSTPAQVYANSVELAQKAEAYGYKRFWLAEHHNMPSVMSNASPILIGHIAQATSTLRIGSGGVMLPNHSPLIVAEQFGTLGTLFQNRIDLGLGRAPGTDQKTSQEIRQGHTLGAHSFPNDIEKIQRYFSVENSSSSLRVPVAEGVDMPLYILGSSTDSAYLAAEKGLPYAFASHFSTSHFEEAIRIYREKFQPNDTLKKPYVLAAINVFVADTDEEAERLYTSNLKFILGILTGKIGEYVEEPSEMTDELRALRSHPQVNQLTKFTFIGSKKTVKDKIAGFISENKVDEIITSSTFYNHSDRLTSILLFSEIMKELNASRLQLSI</sequence>
<dbReference type="EMBL" id="LAZR01009461">
    <property type="protein sequence ID" value="KKM72487.1"/>
    <property type="molecule type" value="Genomic_DNA"/>
</dbReference>
<gene>
    <name evidence="3" type="ORF">LCGC14_1420070</name>
</gene>
<name>A0A0F9MTC4_9ZZZZ</name>
<comment type="caution">
    <text evidence="3">The sequence shown here is derived from an EMBL/GenBank/DDBJ whole genome shotgun (WGS) entry which is preliminary data.</text>
</comment>
<dbReference type="InterPro" id="IPR019949">
    <property type="entry name" value="CmoO-like"/>
</dbReference>
<dbReference type="Gene3D" id="3.20.20.30">
    <property type="entry name" value="Luciferase-like domain"/>
    <property type="match status" value="1"/>
</dbReference>
<accession>A0A0F9MTC4</accession>
<dbReference type="Pfam" id="PF00296">
    <property type="entry name" value="Bac_luciferase"/>
    <property type="match status" value="1"/>
</dbReference>
<dbReference type="InterPro" id="IPR011251">
    <property type="entry name" value="Luciferase-like_dom"/>
</dbReference>
<protein>
    <recommendedName>
        <fullName evidence="2">Luciferase-like domain-containing protein</fullName>
    </recommendedName>
</protein>
<evidence type="ECO:0000256" key="1">
    <source>
        <dbReference type="ARBA" id="ARBA00007789"/>
    </source>
</evidence>
<feature type="domain" description="Luciferase-like" evidence="2">
    <location>
        <begin position="20"/>
        <end position="299"/>
    </location>
</feature>
<proteinExistence type="predicted"/>
<dbReference type="InterPro" id="IPR036661">
    <property type="entry name" value="Luciferase-like_sf"/>
</dbReference>
<dbReference type="CDD" id="cd00347">
    <property type="entry name" value="Flavin_utilizing_monoxygenases"/>
    <property type="match status" value="2"/>
</dbReference>
<dbReference type="PANTHER" id="PTHR30137:SF6">
    <property type="entry name" value="LUCIFERASE-LIKE MONOOXYGENASE"/>
    <property type="match status" value="1"/>
</dbReference>
<evidence type="ECO:0000313" key="3">
    <source>
        <dbReference type="EMBL" id="KKM72487.1"/>
    </source>
</evidence>
<dbReference type="PANTHER" id="PTHR30137">
    <property type="entry name" value="LUCIFERASE-LIKE MONOOXYGENASE"/>
    <property type="match status" value="1"/>
</dbReference>
<dbReference type="GO" id="GO:0016705">
    <property type="term" value="F:oxidoreductase activity, acting on paired donors, with incorporation or reduction of molecular oxygen"/>
    <property type="evidence" value="ECO:0007669"/>
    <property type="project" value="InterPro"/>
</dbReference>
<dbReference type="NCBIfam" id="TIGR03558">
    <property type="entry name" value="oxido_grp_1"/>
    <property type="match status" value="1"/>
</dbReference>
<dbReference type="GO" id="GO:0005829">
    <property type="term" value="C:cytosol"/>
    <property type="evidence" value="ECO:0007669"/>
    <property type="project" value="TreeGrafter"/>
</dbReference>
<comment type="similarity">
    <text evidence="1">To bacterial alkanal monooxygenase alpha and beta chains.</text>
</comment>
<dbReference type="InterPro" id="IPR050766">
    <property type="entry name" value="Bact_Lucif_Oxidored"/>
</dbReference>
<organism evidence="3">
    <name type="scientific">marine sediment metagenome</name>
    <dbReference type="NCBI Taxonomy" id="412755"/>
    <lineage>
        <taxon>unclassified sequences</taxon>
        <taxon>metagenomes</taxon>
        <taxon>ecological metagenomes</taxon>
    </lineage>
</organism>
<evidence type="ECO:0000259" key="2">
    <source>
        <dbReference type="Pfam" id="PF00296"/>
    </source>
</evidence>
<dbReference type="AlphaFoldDB" id="A0A0F9MTC4"/>
<dbReference type="SUPFAM" id="SSF51679">
    <property type="entry name" value="Bacterial luciferase-like"/>
    <property type="match status" value="1"/>
</dbReference>